<dbReference type="InterPro" id="IPR035906">
    <property type="entry name" value="MetI-like_sf"/>
</dbReference>
<feature type="transmembrane region" description="Helical" evidence="7">
    <location>
        <begin position="30"/>
        <end position="55"/>
    </location>
</feature>
<keyword evidence="5 7" id="KW-1133">Transmembrane helix</keyword>
<feature type="transmembrane region" description="Helical" evidence="7">
    <location>
        <begin position="163"/>
        <end position="182"/>
    </location>
</feature>
<dbReference type="RefSeq" id="WP_345132783.1">
    <property type="nucleotide sequence ID" value="NZ_BAABAT010000022.1"/>
</dbReference>
<evidence type="ECO:0000313" key="10">
    <source>
        <dbReference type="Proteomes" id="UP001500620"/>
    </source>
</evidence>
<dbReference type="PANTHER" id="PTHR43744:SF9">
    <property type="entry name" value="POLYGALACTURONAN_RHAMNOGALACTURONAN TRANSPORT SYSTEM PERMEASE PROTEIN YTCP"/>
    <property type="match status" value="1"/>
</dbReference>
<comment type="caution">
    <text evidence="9">The sequence shown here is derived from an EMBL/GenBank/DDBJ whole genome shotgun (WGS) entry which is preliminary data.</text>
</comment>
<keyword evidence="6 7" id="KW-0472">Membrane</keyword>
<organism evidence="9 10">
    <name type="scientific">Dactylosporangium darangshiense</name>
    <dbReference type="NCBI Taxonomy" id="579108"/>
    <lineage>
        <taxon>Bacteria</taxon>
        <taxon>Bacillati</taxon>
        <taxon>Actinomycetota</taxon>
        <taxon>Actinomycetes</taxon>
        <taxon>Micromonosporales</taxon>
        <taxon>Micromonosporaceae</taxon>
        <taxon>Dactylosporangium</taxon>
    </lineage>
</organism>
<evidence type="ECO:0000256" key="5">
    <source>
        <dbReference type="ARBA" id="ARBA00022989"/>
    </source>
</evidence>
<accession>A0ABP8DHJ6</accession>
<keyword evidence="10" id="KW-1185">Reference proteome</keyword>
<evidence type="ECO:0000256" key="4">
    <source>
        <dbReference type="ARBA" id="ARBA00022692"/>
    </source>
</evidence>
<evidence type="ECO:0000256" key="7">
    <source>
        <dbReference type="RuleBase" id="RU363032"/>
    </source>
</evidence>
<evidence type="ECO:0000256" key="1">
    <source>
        <dbReference type="ARBA" id="ARBA00004651"/>
    </source>
</evidence>
<dbReference type="Pfam" id="PF00528">
    <property type="entry name" value="BPD_transp_1"/>
    <property type="match status" value="1"/>
</dbReference>
<evidence type="ECO:0000259" key="8">
    <source>
        <dbReference type="PROSITE" id="PS50928"/>
    </source>
</evidence>
<feature type="transmembrane region" description="Helical" evidence="7">
    <location>
        <begin position="278"/>
        <end position="298"/>
    </location>
</feature>
<dbReference type="PANTHER" id="PTHR43744">
    <property type="entry name" value="ABC TRANSPORTER PERMEASE PROTEIN MG189-RELATED-RELATED"/>
    <property type="match status" value="1"/>
</dbReference>
<feature type="domain" description="ABC transmembrane type-1" evidence="8">
    <location>
        <begin position="94"/>
        <end position="294"/>
    </location>
</feature>
<evidence type="ECO:0000256" key="3">
    <source>
        <dbReference type="ARBA" id="ARBA00022475"/>
    </source>
</evidence>
<dbReference type="Proteomes" id="UP001500620">
    <property type="component" value="Unassembled WGS sequence"/>
</dbReference>
<evidence type="ECO:0000256" key="2">
    <source>
        <dbReference type="ARBA" id="ARBA00022448"/>
    </source>
</evidence>
<protein>
    <submittedName>
        <fullName evidence="9">Carbohydrate ABC transporter permease</fullName>
    </submittedName>
</protein>
<feature type="transmembrane region" description="Helical" evidence="7">
    <location>
        <begin position="203"/>
        <end position="226"/>
    </location>
</feature>
<keyword evidence="2 7" id="KW-0813">Transport</keyword>
<name>A0ABP8DHJ6_9ACTN</name>
<evidence type="ECO:0000313" key="9">
    <source>
        <dbReference type="EMBL" id="GAA4255772.1"/>
    </source>
</evidence>
<dbReference type="Gene3D" id="1.10.3720.10">
    <property type="entry name" value="MetI-like"/>
    <property type="match status" value="1"/>
</dbReference>
<feature type="transmembrane region" description="Helical" evidence="7">
    <location>
        <begin position="129"/>
        <end position="151"/>
    </location>
</feature>
<keyword evidence="3" id="KW-1003">Cell membrane</keyword>
<evidence type="ECO:0000256" key="6">
    <source>
        <dbReference type="ARBA" id="ARBA00023136"/>
    </source>
</evidence>
<dbReference type="SUPFAM" id="SSF161098">
    <property type="entry name" value="MetI-like"/>
    <property type="match status" value="1"/>
</dbReference>
<comment type="subcellular location">
    <subcellularLocation>
        <location evidence="1 7">Cell membrane</location>
        <topology evidence="1 7">Multi-pass membrane protein</topology>
    </subcellularLocation>
</comment>
<keyword evidence="4 7" id="KW-0812">Transmembrane</keyword>
<dbReference type="EMBL" id="BAABAT010000022">
    <property type="protein sequence ID" value="GAA4255772.1"/>
    <property type="molecule type" value="Genomic_DNA"/>
</dbReference>
<sequence>MSTLTTSDVSTPRRKPAAVKKVREPFRDRVFLVVVTIMLAVLLALVLLPLIYIVASSFSSASAVSAGRVTFWPVEFSLRAYEEALTNPQLLRGYYNSLIYATAGTLISVTLTVAIAYPLSRKTFFGRNVLMTGLIFTMLFSGGVIPTYLVIQDLGMLNTRWALLIPNAIGVWQVIIARTFFANSIPDDLYEAAMIDGASELRYLWSVVLPLSKPLLAVLALMYAIFQWNTYFDALIYLKDPDLYPLQIVLRNMLILNQRGVGATDAAQLLEQQQLANVLKYALIVVSSLPVLLIYPFIARHFTKGVMVGAVKG</sequence>
<comment type="similarity">
    <text evidence="7">Belongs to the binding-protein-dependent transport system permease family.</text>
</comment>
<feature type="transmembrane region" description="Helical" evidence="7">
    <location>
        <begin position="98"/>
        <end position="117"/>
    </location>
</feature>
<gene>
    <name evidence="9" type="ORF">GCM10022255_065910</name>
</gene>
<dbReference type="InterPro" id="IPR000515">
    <property type="entry name" value="MetI-like"/>
</dbReference>
<dbReference type="CDD" id="cd06261">
    <property type="entry name" value="TM_PBP2"/>
    <property type="match status" value="1"/>
</dbReference>
<dbReference type="PROSITE" id="PS50928">
    <property type="entry name" value="ABC_TM1"/>
    <property type="match status" value="1"/>
</dbReference>
<reference evidence="10" key="1">
    <citation type="journal article" date="2019" name="Int. J. Syst. Evol. Microbiol.">
        <title>The Global Catalogue of Microorganisms (GCM) 10K type strain sequencing project: providing services to taxonomists for standard genome sequencing and annotation.</title>
        <authorList>
            <consortium name="The Broad Institute Genomics Platform"/>
            <consortium name="The Broad Institute Genome Sequencing Center for Infectious Disease"/>
            <person name="Wu L."/>
            <person name="Ma J."/>
        </authorList>
    </citation>
    <scope>NUCLEOTIDE SEQUENCE [LARGE SCALE GENOMIC DNA]</scope>
    <source>
        <strain evidence="10">JCM 17441</strain>
    </source>
</reference>
<proteinExistence type="inferred from homology"/>